<dbReference type="AlphaFoldDB" id="A0A0L6UFA9"/>
<accession>A0A0L6UFA9</accession>
<dbReference type="EMBL" id="LAVV01011917">
    <property type="protein sequence ID" value="KNZ47244.1"/>
    <property type="molecule type" value="Genomic_DNA"/>
</dbReference>
<proteinExistence type="predicted"/>
<reference evidence="1 2" key="1">
    <citation type="submission" date="2015-08" db="EMBL/GenBank/DDBJ databases">
        <title>Next Generation Sequencing and Analysis of the Genome of Puccinia sorghi L Schw, the Causal Agent of Maize Common Rust.</title>
        <authorList>
            <person name="Rochi L."/>
            <person name="Burguener G."/>
            <person name="Darino M."/>
            <person name="Turjanski A."/>
            <person name="Kreff E."/>
            <person name="Dieguez M.J."/>
            <person name="Sacco F."/>
        </authorList>
    </citation>
    <scope>NUCLEOTIDE SEQUENCE [LARGE SCALE GENOMIC DNA]</scope>
    <source>
        <strain evidence="1 2">RO10H11247</strain>
    </source>
</reference>
<organism evidence="1 2">
    <name type="scientific">Puccinia sorghi</name>
    <dbReference type="NCBI Taxonomy" id="27349"/>
    <lineage>
        <taxon>Eukaryota</taxon>
        <taxon>Fungi</taxon>
        <taxon>Dikarya</taxon>
        <taxon>Basidiomycota</taxon>
        <taxon>Pucciniomycotina</taxon>
        <taxon>Pucciniomycetes</taxon>
        <taxon>Pucciniales</taxon>
        <taxon>Pucciniaceae</taxon>
        <taxon>Puccinia</taxon>
    </lineage>
</organism>
<sequence>MNSDKIRSRLKNEREEKNAFHKTLSPLENLVCLANKIVGKEPKENAKFDLVVMAFLELAWLAKLAYFQDTGVVPRQETLLTLKINFPGGIKKRIVILTLRSERTCTPATTLPIQLRHLNNMLKRHHLTRQRVVTNLHRVWKEVQIQGVLGHSFRLSGVSLKYVMGVPPDNILRLGCCISSFCQLYIERYLDEQNIIF</sequence>
<dbReference type="Proteomes" id="UP000037035">
    <property type="component" value="Unassembled WGS sequence"/>
</dbReference>
<evidence type="ECO:0000313" key="2">
    <source>
        <dbReference type="Proteomes" id="UP000037035"/>
    </source>
</evidence>
<evidence type="ECO:0000313" key="1">
    <source>
        <dbReference type="EMBL" id="KNZ47244.1"/>
    </source>
</evidence>
<gene>
    <name evidence="1" type="ORF">VP01_6579g1</name>
</gene>
<name>A0A0L6UFA9_9BASI</name>
<dbReference type="OrthoDB" id="2503678at2759"/>
<dbReference type="STRING" id="27349.A0A0L6UFA9"/>
<dbReference type="VEuPathDB" id="FungiDB:VP01_6579g1"/>
<comment type="caution">
    <text evidence="1">The sequence shown here is derived from an EMBL/GenBank/DDBJ whole genome shotgun (WGS) entry which is preliminary data.</text>
</comment>
<keyword evidence="2" id="KW-1185">Reference proteome</keyword>
<protein>
    <submittedName>
        <fullName evidence="1">Uncharacterized protein</fullName>
    </submittedName>
</protein>